<reference evidence="1 2" key="1">
    <citation type="submission" date="2014-04" db="EMBL/GenBank/DDBJ databases">
        <authorList>
            <consortium name="DOE Joint Genome Institute"/>
            <person name="Kuo A."/>
            <person name="Kohler A."/>
            <person name="Costa M.D."/>
            <person name="Nagy L.G."/>
            <person name="Floudas D."/>
            <person name="Copeland A."/>
            <person name="Barry K.W."/>
            <person name="Cichocki N."/>
            <person name="Veneault-Fourrey C."/>
            <person name="LaButti K."/>
            <person name="Lindquist E.A."/>
            <person name="Lipzen A."/>
            <person name="Lundell T."/>
            <person name="Morin E."/>
            <person name="Murat C."/>
            <person name="Sun H."/>
            <person name="Tunlid A."/>
            <person name="Henrissat B."/>
            <person name="Grigoriev I.V."/>
            <person name="Hibbett D.S."/>
            <person name="Martin F."/>
            <person name="Nordberg H.P."/>
            <person name="Cantor M.N."/>
            <person name="Hua S.X."/>
        </authorList>
    </citation>
    <scope>NUCLEOTIDE SEQUENCE [LARGE SCALE GENOMIC DNA]</scope>
    <source>
        <strain evidence="1 2">441</strain>
    </source>
</reference>
<dbReference type="EMBL" id="KN833780">
    <property type="protein sequence ID" value="KIK19689.1"/>
    <property type="molecule type" value="Genomic_DNA"/>
</dbReference>
<gene>
    <name evidence="1" type="ORF">PISMIDRAFT_619976</name>
</gene>
<reference evidence="2" key="2">
    <citation type="submission" date="2015-01" db="EMBL/GenBank/DDBJ databases">
        <title>Evolutionary Origins and Diversification of the Mycorrhizal Mutualists.</title>
        <authorList>
            <consortium name="DOE Joint Genome Institute"/>
            <consortium name="Mycorrhizal Genomics Consortium"/>
            <person name="Kohler A."/>
            <person name="Kuo A."/>
            <person name="Nagy L.G."/>
            <person name="Floudas D."/>
            <person name="Copeland A."/>
            <person name="Barry K.W."/>
            <person name="Cichocki N."/>
            <person name="Veneault-Fourrey C."/>
            <person name="LaButti K."/>
            <person name="Lindquist E.A."/>
            <person name="Lipzen A."/>
            <person name="Lundell T."/>
            <person name="Morin E."/>
            <person name="Murat C."/>
            <person name="Riley R."/>
            <person name="Ohm R."/>
            <person name="Sun H."/>
            <person name="Tunlid A."/>
            <person name="Henrissat B."/>
            <person name="Grigoriev I.V."/>
            <person name="Hibbett D.S."/>
            <person name="Martin F."/>
        </authorList>
    </citation>
    <scope>NUCLEOTIDE SEQUENCE [LARGE SCALE GENOMIC DNA]</scope>
    <source>
        <strain evidence="2">441</strain>
    </source>
</reference>
<dbReference type="HOGENOM" id="CLU_2672042_0_0_1"/>
<accession>A0A0C9Z084</accession>
<organism evidence="1 2">
    <name type="scientific">Pisolithus microcarpus 441</name>
    <dbReference type="NCBI Taxonomy" id="765257"/>
    <lineage>
        <taxon>Eukaryota</taxon>
        <taxon>Fungi</taxon>
        <taxon>Dikarya</taxon>
        <taxon>Basidiomycota</taxon>
        <taxon>Agaricomycotina</taxon>
        <taxon>Agaricomycetes</taxon>
        <taxon>Agaricomycetidae</taxon>
        <taxon>Boletales</taxon>
        <taxon>Sclerodermatineae</taxon>
        <taxon>Pisolithaceae</taxon>
        <taxon>Pisolithus</taxon>
    </lineage>
</organism>
<evidence type="ECO:0000313" key="2">
    <source>
        <dbReference type="Proteomes" id="UP000054018"/>
    </source>
</evidence>
<sequence>MRRVKGRTPFSSACTWTLERSQNSCGYSLCHRFVLPGAQAGISQEAGPSTTYTPCCSRLVIPPPFVICVPLQRAE</sequence>
<proteinExistence type="predicted"/>
<dbReference type="AlphaFoldDB" id="A0A0C9Z084"/>
<dbReference type="Proteomes" id="UP000054018">
    <property type="component" value="Unassembled WGS sequence"/>
</dbReference>
<evidence type="ECO:0000313" key="1">
    <source>
        <dbReference type="EMBL" id="KIK19689.1"/>
    </source>
</evidence>
<name>A0A0C9Z084_9AGAM</name>
<protein>
    <submittedName>
        <fullName evidence="1">Uncharacterized protein</fullName>
    </submittedName>
</protein>
<keyword evidence="2" id="KW-1185">Reference proteome</keyword>